<evidence type="ECO:0000313" key="2">
    <source>
        <dbReference type="Proteomes" id="UP000324222"/>
    </source>
</evidence>
<accession>A0A5B7DF28</accession>
<proteinExistence type="predicted"/>
<organism evidence="1 2">
    <name type="scientific">Portunus trituberculatus</name>
    <name type="common">Swimming crab</name>
    <name type="synonym">Neptunus trituberculatus</name>
    <dbReference type="NCBI Taxonomy" id="210409"/>
    <lineage>
        <taxon>Eukaryota</taxon>
        <taxon>Metazoa</taxon>
        <taxon>Ecdysozoa</taxon>
        <taxon>Arthropoda</taxon>
        <taxon>Crustacea</taxon>
        <taxon>Multicrustacea</taxon>
        <taxon>Malacostraca</taxon>
        <taxon>Eumalacostraca</taxon>
        <taxon>Eucarida</taxon>
        <taxon>Decapoda</taxon>
        <taxon>Pleocyemata</taxon>
        <taxon>Brachyura</taxon>
        <taxon>Eubrachyura</taxon>
        <taxon>Portunoidea</taxon>
        <taxon>Portunidae</taxon>
        <taxon>Portuninae</taxon>
        <taxon>Portunus</taxon>
    </lineage>
</organism>
<evidence type="ECO:0000313" key="1">
    <source>
        <dbReference type="EMBL" id="MPC19817.1"/>
    </source>
</evidence>
<sequence>MGLRAPLDMVSLHWSTCDSLSVWFMLRPRLVPGRPSGVIRRSLSLGDVYDRETELARIPHQM</sequence>
<comment type="caution">
    <text evidence="1">The sequence shown here is derived from an EMBL/GenBank/DDBJ whole genome shotgun (WGS) entry which is preliminary data.</text>
</comment>
<dbReference type="EMBL" id="VSRR010000806">
    <property type="protein sequence ID" value="MPC19817.1"/>
    <property type="molecule type" value="Genomic_DNA"/>
</dbReference>
<dbReference type="AlphaFoldDB" id="A0A5B7DF28"/>
<name>A0A5B7DF28_PORTR</name>
<dbReference type="Proteomes" id="UP000324222">
    <property type="component" value="Unassembled WGS sequence"/>
</dbReference>
<keyword evidence="2" id="KW-1185">Reference proteome</keyword>
<protein>
    <submittedName>
        <fullName evidence="1">Uncharacterized protein</fullName>
    </submittedName>
</protein>
<reference evidence="1 2" key="1">
    <citation type="submission" date="2019-05" db="EMBL/GenBank/DDBJ databases">
        <title>Another draft genome of Portunus trituberculatus and its Hox gene families provides insights of decapod evolution.</title>
        <authorList>
            <person name="Jeong J.-H."/>
            <person name="Song I."/>
            <person name="Kim S."/>
            <person name="Choi T."/>
            <person name="Kim D."/>
            <person name="Ryu S."/>
            <person name="Kim W."/>
        </authorList>
    </citation>
    <scope>NUCLEOTIDE SEQUENCE [LARGE SCALE GENOMIC DNA]</scope>
    <source>
        <tissue evidence="1">Muscle</tissue>
    </source>
</reference>
<gene>
    <name evidence="1" type="ORF">E2C01_012746</name>
</gene>